<dbReference type="Proteomes" id="UP000465031">
    <property type="component" value="Chromosome"/>
</dbReference>
<dbReference type="AlphaFoldDB" id="A0AAE6V7E8"/>
<gene>
    <name evidence="7" type="ORF">GSU10_13140</name>
</gene>
<evidence type="ECO:0000256" key="5">
    <source>
        <dbReference type="SAM" id="Phobius"/>
    </source>
</evidence>
<feature type="transmembrane region" description="Helical" evidence="5">
    <location>
        <begin position="76"/>
        <end position="95"/>
    </location>
</feature>
<evidence type="ECO:0000256" key="2">
    <source>
        <dbReference type="ARBA" id="ARBA00022692"/>
    </source>
</evidence>
<evidence type="ECO:0000256" key="4">
    <source>
        <dbReference type="ARBA" id="ARBA00023136"/>
    </source>
</evidence>
<dbReference type="SUPFAM" id="SSF52833">
    <property type="entry name" value="Thioredoxin-like"/>
    <property type="match status" value="1"/>
</dbReference>
<dbReference type="InterPro" id="IPR009908">
    <property type="entry name" value="Methylamine_util_MauE"/>
</dbReference>
<reference evidence="8" key="1">
    <citation type="submission" date="2019-12" db="EMBL/GenBank/DDBJ databases">
        <title>Complete and draft genome sequences of new strains and members of some known species of the genus Rathayibacter isolated from plants.</title>
        <authorList>
            <person name="Tarlachkov S.V."/>
            <person name="Starodumova I.P."/>
            <person name="Dorofeeva L.V."/>
            <person name="Prisyazhnaya N.V."/>
            <person name="Leyn S."/>
            <person name="Zlamal J."/>
            <person name="Elan M."/>
            <person name="Osterman A.L."/>
            <person name="Nadler S."/>
            <person name="Subbotin S.A."/>
            <person name="Evtushenko L.I."/>
        </authorList>
    </citation>
    <scope>NUCLEOTIDE SEQUENCE [LARGE SCALE GENOMIC DNA]</scope>
    <source>
        <strain evidence="8">VKM Ac-2761</strain>
    </source>
</reference>
<feature type="transmembrane region" description="Helical" evidence="5">
    <location>
        <begin position="50"/>
        <end position="70"/>
    </location>
</feature>
<evidence type="ECO:0000313" key="8">
    <source>
        <dbReference type="Proteomes" id="UP000465031"/>
    </source>
</evidence>
<evidence type="ECO:0000256" key="3">
    <source>
        <dbReference type="ARBA" id="ARBA00022989"/>
    </source>
</evidence>
<sequence length="333" mass="34444">MLDALLAVAAWCAGTVLVVSGALKLGRVEAFRASLAALGVPRILRDRRRFAGAFPVVEIALGAAVVLAPAPLHRAALVPVALLDVVFLVVAIRAARAPEEVDCECFGGLGSARMTGRTVARNGALLALALAGLAGAVAPAALLASEEGGSPAATVASGLAAALAAVTLVLVRDRRAARDSPPSGADQEELELVTAAGERLTLTELSRPATHLVFFSPSCSSCHQLVERFRWWPNGLREGEELLPVLLGEREQFAEYAVYAPLIDHALYDPSGRVAAALGRSGTPGHVLLDPEHPRGTGWTAGAVGIEDRVLRPDFLADVAAGVVGPDPTVAPQ</sequence>
<evidence type="ECO:0000259" key="6">
    <source>
        <dbReference type="Pfam" id="PF07291"/>
    </source>
</evidence>
<evidence type="ECO:0000313" key="7">
    <source>
        <dbReference type="EMBL" id="QHC56479.1"/>
    </source>
</evidence>
<accession>A0AAE6V7E8</accession>
<dbReference type="GO" id="GO:0030416">
    <property type="term" value="P:methylamine metabolic process"/>
    <property type="evidence" value="ECO:0007669"/>
    <property type="project" value="InterPro"/>
</dbReference>
<keyword evidence="2 5" id="KW-0812">Transmembrane</keyword>
<feature type="transmembrane region" description="Helical" evidence="5">
    <location>
        <begin position="6"/>
        <end position="25"/>
    </location>
</feature>
<name>A0AAE6V7E8_9MICO</name>
<feature type="transmembrane region" description="Helical" evidence="5">
    <location>
        <begin position="123"/>
        <end position="144"/>
    </location>
</feature>
<feature type="transmembrane region" description="Helical" evidence="5">
    <location>
        <begin position="150"/>
        <end position="171"/>
    </location>
</feature>
<protein>
    <recommendedName>
        <fullName evidence="6">Methylamine utilisation protein MauE domain-containing protein</fullName>
    </recommendedName>
</protein>
<proteinExistence type="predicted"/>
<evidence type="ECO:0000256" key="1">
    <source>
        <dbReference type="ARBA" id="ARBA00004141"/>
    </source>
</evidence>
<dbReference type="EMBL" id="CP047186">
    <property type="protein sequence ID" value="QHC56479.1"/>
    <property type="molecule type" value="Genomic_DNA"/>
</dbReference>
<dbReference type="InterPro" id="IPR036249">
    <property type="entry name" value="Thioredoxin-like_sf"/>
</dbReference>
<dbReference type="GO" id="GO:0016020">
    <property type="term" value="C:membrane"/>
    <property type="evidence" value="ECO:0007669"/>
    <property type="project" value="UniProtKB-SubCell"/>
</dbReference>
<keyword evidence="4 5" id="KW-0472">Membrane</keyword>
<feature type="domain" description="Methylamine utilisation protein MauE" evidence="6">
    <location>
        <begin position="3"/>
        <end position="134"/>
    </location>
</feature>
<dbReference type="Pfam" id="PF07291">
    <property type="entry name" value="MauE"/>
    <property type="match status" value="1"/>
</dbReference>
<keyword evidence="3 5" id="KW-1133">Transmembrane helix</keyword>
<dbReference type="Gene3D" id="3.40.30.10">
    <property type="entry name" value="Glutaredoxin"/>
    <property type="match status" value="1"/>
</dbReference>
<comment type="subcellular location">
    <subcellularLocation>
        <location evidence="1">Membrane</location>
        <topology evidence="1">Multi-pass membrane protein</topology>
    </subcellularLocation>
</comment>
<dbReference type="KEGG" id="rte:GSU10_13140"/>
<organism evidence="7 8">
    <name type="scientific">Rathayibacter tanaceti</name>
    <dbReference type="NCBI Taxonomy" id="1671680"/>
    <lineage>
        <taxon>Bacteria</taxon>
        <taxon>Bacillati</taxon>
        <taxon>Actinomycetota</taxon>
        <taxon>Actinomycetes</taxon>
        <taxon>Micrococcales</taxon>
        <taxon>Microbacteriaceae</taxon>
        <taxon>Rathayibacter</taxon>
    </lineage>
</organism>
<dbReference type="RefSeq" id="WP_132505006.1">
    <property type="nucleotide sequence ID" value="NZ_CP047186.1"/>
</dbReference>